<name>A0A7S4NFJ6_9STRA</name>
<keyword evidence="1" id="KW-1133">Transmembrane helix</keyword>
<accession>A0A7S4NFJ6</accession>
<protein>
    <submittedName>
        <fullName evidence="2">Uncharacterized protein</fullName>
    </submittedName>
</protein>
<feature type="transmembrane region" description="Helical" evidence="1">
    <location>
        <begin position="701"/>
        <end position="726"/>
    </location>
</feature>
<feature type="transmembrane region" description="Helical" evidence="1">
    <location>
        <begin position="483"/>
        <end position="508"/>
    </location>
</feature>
<organism evidence="2">
    <name type="scientific">Odontella aurita</name>
    <dbReference type="NCBI Taxonomy" id="265563"/>
    <lineage>
        <taxon>Eukaryota</taxon>
        <taxon>Sar</taxon>
        <taxon>Stramenopiles</taxon>
        <taxon>Ochrophyta</taxon>
        <taxon>Bacillariophyta</taxon>
        <taxon>Mediophyceae</taxon>
        <taxon>Biddulphiophycidae</taxon>
        <taxon>Eupodiscales</taxon>
        <taxon>Odontellaceae</taxon>
        <taxon>Odontella</taxon>
    </lineage>
</organism>
<dbReference type="EMBL" id="HBKQ01058231">
    <property type="protein sequence ID" value="CAE2284934.1"/>
    <property type="molecule type" value="Transcribed_RNA"/>
</dbReference>
<sequence length="1639" mass="182314">MAVSIIVSVMAGNSIRSASKQQLQVWARKRASSSARLVSDALDPMMPRDAVNIIGQVLKDRFAGYPNDPGYLNDTLVPFHDMDSGRRMYPVNAKNLRMDWDLPSTVNDTNANEHVGDGRWGWYRHYAGGLSTEGSVFHMQGSCDPNIFDPHHRNYHPNCTDAHNDPLRGGEVHNVPTTAGIYRKVKDLDPFFKALFEYSIHVKELGVFFANSGAGATAQFPHYEVDYTKTYISVGCDWMRKENPTKPGSGEPIGTEEEIARCHPNGTTVRNNLYNPLERGWCRDLALRPDKIQFIGPFLNVWQEHEWLMTIGRGEYDSFTGKFIGCSLVDLFVGDIPTVLEKVEMGGSSRITLVKWDKGTVVASPGWDAAIENETTTVTDPKLGLGVDKDKFQQLKAIADFEDGEVWDPANVRRAYEDATFAMDGGSGNGNNGKIVSTFPVPPPHEYSKNYKPDFMVIVTLEESEIFQSFYDLDSTVNREIKALVTFTFLVGFVGLIAVFGVIFAVSLSLTRPLKWMNTVADLIVNKFGEGFDLGDELNEDQHEKVLWCTPRTELSDLVSQFKKLVSRFSGDGTCARAVRFGNRYTEIRNRFVMLDEFAGLYEGRKNGVFKFDYGRVAADADPAKDAAVDTDAASNGNISFIEEDVSKQGGGGNTVASGPSIVVPRRRHFGPNIHHVDSDSKSASIHQTSSQNGSILQSPLFRWIVFLVVVPLVILSVVIASVVLWRISSHFTRLDEIVQEEYVELERGAMNTFAHLRAVQASEITGRAARDLHLYTRVAGWLLFGALSRTESFTKVESRASECRDASGPRVCDYVRNPPCDCKWNDQMNPTVCTNFTRENSRYLQTMWWEGQVSPWPNGDVNGTSPVAYSPSDKEWYENATIVPGHHTGVNASGHSTTYDRLRVMSASSPALMAIYNYDTSNDKPLGIYAGFGADGSFMGYSGCSVSHADRPFFKSTVENGAARMRPDLCPLGSFGYDARCRDWFHRGKAIGINTTSAPMYVSPPYVFAGQSITAQSCGMPLIDPVTQEFVGQTLVDFMPNAIISSLSKANTELVQGGFPVLVAARADVLGHDAVIGPEFDIGDPGRHIEELVVPNDPPGHSFYRIADDMREGKQHVESFRRTRHDGSVEDIIVAFAPVNVSSFRPMNASDYARGVREYNDVIYSLGLAQPKEELLRPFKEVGDTVQRQVNICIGVLAAVITVSTAVLIYVTSRVTVSITVPILHLLGLLRNVNRLETKDDFLPPADITGSREVFVVYDTFSILFKVVRFANSAFFTGDIEKAHNVLVDMLKLFKSLGNKKAIGVVSNNLGNCMLTMFRTVKETGQPEICGMNKVEIIAKGAAYFCDAIKLGEEAYDTFYSEQGWSGSCLVFMQHLSSRYFNRAIFLLTVKKDHRWPAEANRLGFRDLDIAKNMDVEVADQCLEVGFNIDETERFNLTMSRIRGLVSLKEMGYPDDEWEMDELVTEAFSKLKAAIQNPSSDFFREISPAGRMQQFDAELIRDAVLDERWKDAALIAIRMLIEDEYAVHEAESIAIEALVEFVDKAGDDHTEITPEVKNDLLRFQENFEVECLDTISRRIAHAQKAESASLDMFKTVQAKRSSLTKLSCTGVTSGAPASQNSSSLMRQSCRGDFTMEMF</sequence>
<proteinExistence type="predicted"/>
<evidence type="ECO:0000313" key="2">
    <source>
        <dbReference type="EMBL" id="CAE2284934.1"/>
    </source>
</evidence>
<evidence type="ECO:0000256" key="1">
    <source>
        <dbReference type="SAM" id="Phobius"/>
    </source>
</evidence>
<keyword evidence="1" id="KW-0812">Transmembrane</keyword>
<reference evidence="2" key="1">
    <citation type="submission" date="2021-01" db="EMBL/GenBank/DDBJ databases">
        <authorList>
            <person name="Corre E."/>
            <person name="Pelletier E."/>
            <person name="Niang G."/>
            <person name="Scheremetjew M."/>
            <person name="Finn R."/>
            <person name="Kale V."/>
            <person name="Holt S."/>
            <person name="Cochrane G."/>
            <person name="Meng A."/>
            <person name="Brown T."/>
            <person name="Cohen L."/>
        </authorList>
    </citation>
    <scope>NUCLEOTIDE SEQUENCE</scope>
    <source>
        <strain evidence="2">Isolate 1302-5</strain>
    </source>
</reference>
<keyword evidence="1" id="KW-0472">Membrane</keyword>
<gene>
    <name evidence="2" type="ORF">OAUR00152_LOCUS39814</name>
</gene>